<dbReference type="GO" id="GO:0016301">
    <property type="term" value="F:kinase activity"/>
    <property type="evidence" value="ECO:0007669"/>
    <property type="project" value="UniProtKB-KW"/>
</dbReference>
<comment type="caution">
    <text evidence="13">The sequence shown here is derived from an EMBL/GenBank/DDBJ whole genome shotgun (WGS) entry which is preliminary data.</text>
</comment>
<keyword evidence="10" id="KW-1133">Transmembrane helix</keyword>
<dbReference type="InterPro" id="IPR050482">
    <property type="entry name" value="Sensor_HK_TwoCompSys"/>
</dbReference>
<keyword evidence="5" id="KW-0547">Nucleotide-binding</keyword>
<evidence type="ECO:0000256" key="8">
    <source>
        <dbReference type="ARBA" id="ARBA00023012"/>
    </source>
</evidence>
<evidence type="ECO:0000256" key="2">
    <source>
        <dbReference type="ARBA" id="ARBA00012438"/>
    </source>
</evidence>
<feature type="region of interest" description="Disordered" evidence="9">
    <location>
        <begin position="370"/>
        <end position="406"/>
    </location>
</feature>
<evidence type="ECO:0000256" key="6">
    <source>
        <dbReference type="ARBA" id="ARBA00022777"/>
    </source>
</evidence>
<keyword evidence="3" id="KW-0597">Phosphoprotein</keyword>
<gene>
    <name evidence="13" type="ORF">MMF94_20790</name>
</gene>
<keyword evidence="6 13" id="KW-0418">Kinase</keyword>
<evidence type="ECO:0000256" key="10">
    <source>
        <dbReference type="SAM" id="Phobius"/>
    </source>
</evidence>
<keyword evidence="4" id="KW-0808">Transferase</keyword>
<evidence type="ECO:0000256" key="9">
    <source>
        <dbReference type="SAM" id="MobiDB-lite"/>
    </source>
</evidence>
<evidence type="ECO:0000313" key="13">
    <source>
        <dbReference type="EMBL" id="MCH6168133.1"/>
    </source>
</evidence>
<reference evidence="13 14" key="1">
    <citation type="submission" date="2022-03" db="EMBL/GenBank/DDBJ databases">
        <title>Pseudonocardia alaer sp. nov., a novel actinomycete isolated from reed forest soil.</title>
        <authorList>
            <person name="Wang L."/>
        </authorList>
    </citation>
    <scope>NUCLEOTIDE SEQUENCE [LARGE SCALE GENOMIC DNA]</scope>
    <source>
        <strain evidence="13 14">Y-16303</strain>
    </source>
</reference>
<dbReference type="Proteomes" id="UP001299970">
    <property type="component" value="Unassembled WGS sequence"/>
</dbReference>
<feature type="domain" description="Putative sensor" evidence="12">
    <location>
        <begin position="14"/>
        <end position="170"/>
    </location>
</feature>
<dbReference type="Pfam" id="PF07730">
    <property type="entry name" value="HisKA_3"/>
    <property type="match status" value="1"/>
</dbReference>
<evidence type="ECO:0000256" key="4">
    <source>
        <dbReference type="ARBA" id="ARBA00022679"/>
    </source>
</evidence>
<evidence type="ECO:0000256" key="3">
    <source>
        <dbReference type="ARBA" id="ARBA00022553"/>
    </source>
</evidence>
<feature type="transmembrane region" description="Helical" evidence="10">
    <location>
        <begin position="102"/>
        <end position="131"/>
    </location>
</feature>
<comment type="catalytic activity">
    <reaction evidence="1">
        <text>ATP + protein L-histidine = ADP + protein N-phospho-L-histidine.</text>
        <dbReference type="EC" id="2.7.13.3"/>
    </reaction>
</comment>
<sequence length="406" mass="42656">MTSIRNWLLAAGRLFASIVTALIALVLLLALVTGFVLVPVLGLGVPVVAGALSASRVLADLHRQEAGRVLRVELVASYCSEPGWGWRDLLACLRDPQNGRDVVWLGAHAVAGIVVFWVLYALLAAVSSLAIGANGPFSVLTLPVLVLVAVIWWTVPWAVRGFALLVRLLLAPDTTLARRVEQLTESRAAAVDAQAAELRRIERDLHDGAQARLAAVGMALGLAAQAVRSDPDRAASLLEEARADAGKALAELRDLVRGIHPPVLADRGLVGGLEAASLLCPVPVALDFDLPARPEAPVESALYFAATEALANVGRHSGATRAWLRARYTRGRLTVLVGDDGRGGADPRRGTGLRGIERRLAAFDGTLHVSSPPGGPTEITMELPCALPPPDSGPSSPRTTSSSATV</sequence>
<evidence type="ECO:0000256" key="1">
    <source>
        <dbReference type="ARBA" id="ARBA00000085"/>
    </source>
</evidence>
<keyword evidence="7" id="KW-0067">ATP-binding</keyword>
<accession>A0ABS9TIA4</accession>
<keyword evidence="8" id="KW-0902">Two-component regulatory system</keyword>
<evidence type="ECO:0000259" key="11">
    <source>
        <dbReference type="Pfam" id="PF07730"/>
    </source>
</evidence>
<dbReference type="RefSeq" id="WP_241038776.1">
    <property type="nucleotide sequence ID" value="NZ_BAAAJF010000001.1"/>
</dbReference>
<evidence type="ECO:0000259" key="12">
    <source>
        <dbReference type="Pfam" id="PF13796"/>
    </source>
</evidence>
<keyword evidence="10" id="KW-0812">Transmembrane</keyword>
<organism evidence="13 14">
    <name type="scientific">Pseudonocardia alaniniphila</name>
    <dbReference type="NCBI Taxonomy" id="75291"/>
    <lineage>
        <taxon>Bacteria</taxon>
        <taxon>Bacillati</taxon>
        <taxon>Actinomycetota</taxon>
        <taxon>Actinomycetes</taxon>
        <taxon>Pseudonocardiales</taxon>
        <taxon>Pseudonocardiaceae</taxon>
        <taxon>Pseudonocardia</taxon>
    </lineage>
</organism>
<evidence type="ECO:0000313" key="14">
    <source>
        <dbReference type="Proteomes" id="UP001299970"/>
    </source>
</evidence>
<dbReference type="CDD" id="cd16917">
    <property type="entry name" value="HATPase_UhpB-NarQ-NarX-like"/>
    <property type="match status" value="1"/>
</dbReference>
<feature type="domain" description="Signal transduction histidine kinase subgroup 3 dimerisation and phosphoacceptor" evidence="11">
    <location>
        <begin position="197"/>
        <end position="264"/>
    </location>
</feature>
<dbReference type="PANTHER" id="PTHR24421:SF10">
    <property type="entry name" value="NITRATE_NITRITE SENSOR PROTEIN NARQ"/>
    <property type="match status" value="1"/>
</dbReference>
<name>A0ABS9TIA4_9PSEU</name>
<dbReference type="InterPro" id="IPR025828">
    <property type="entry name" value="Put_sensor_dom"/>
</dbReference>
<dbReference type="Pfam" id="PF13796">
    <property type="entry name" value="Sensor"/>
    <property type="match status" value="1"/>
</dbReference>
<dbReference type="PANTHER" id="PTHR24421">
    <property type="entry name" value="NITRATE/NITRITE SENSOR PROTEIN NARX-RELATED"/>
    <property type="match status" value="1"/>
</dbReference>
<feature type="transmembrane region" description="Helical" evidence="10">
    <location>
        <begin position="137"/>
        <end position="159"/>
    </location>
</feature>
<keyword evidence="10" id="KW-0472">Membrane</keyword>
<dbReference type="InterPro" id="IPR036890">
    <property type="entry name" value="HATPase_C_sf"/>
</dbReference>
<feature type="compositionally biased region" description="Low complexity" evidence="9">
    <location>
        <begin position="393"/>
        <end position="406"/>
    </location>
</feature>
<protein>
    <recommendedName>
        <fullName evidence="2">histidine kinase</fullName>
        <ecNumber evidence="2">2.7.13.3</ecNumber>
    </recommendedName>
</protein>
<evidence type="ECO:0000256" key="7">
    <source>
        <dbReference type="ARBA" id="ARBA00022840"/>
    </source>
</evidence>
<dbReference type="Gene3D" id="1.20.5.1930">
    <property type="match status" value="1"/>
</dbReference>
<keyword evidence="14" id="KW-1185">Reference proteome</keyword>
<dbReference type="InterPro" id="IPR011712">
    <property type="entry name" value="Sig_transdc_His_kin_sub3_dim/P"/>
</dbReference>
<dbReference type="SUPFAM" id="SSF55874">
    <property type="entry name" value="ATPase domain of HSP90 chaperone/DNA topoisomerase II/histidine kinase"/>
    <property type="match status" value="1"/>
</dbReference>
<dbReference type="EMBL" id="JAKXMK010000017">
    <property type="protein sequence ID" value="MCH6168133.1"/>
    <property type="molecule type" value="Genomic_DNA"/>
</dbReference>
<proteinExistence type="predicted"/>
<evidence type="ECO:0000256" key="5">
    <source>
        <dbReference type="ARBA" id="ARBA00022741"/>
    </source>
</evidence>
<dbReference type="Gene3D" id="3.30.565.10">
    <property type="entry name" value="Histidine kinase-like ATPase, C-terminal domain"/>
    <property type="match status" value="1"/>
</dbReference>
<dbReference type="EC" id="2.7.13.3" evidence="2"/>